<evidence type="ECO:0000259" key="3">
    <source>
        <dbReference type="Pfam" id="PF25231"/>
    </source>
</evidence>
<dbReference type="Proteomes" id="UP000199199">
    <property type="component" value="Unassembled WGS sequence"/>
</dbReference>
<feature type="transmembrane region" description="Helical" evidence="2">
    <location>
        <begin position="125"/>
        <end position="150"/>
    </location>
</feature>
<protein>
    <recommendedName>
        <fullName evidence="3">DUF7847 domain-containing protein</fullName>
    </recommendedName>
</protein>
<feature type="transmembrane region" description="Helical" evidence="2">
    <location>
        <begin position="170"/>
        <end position="193"/>
    </location>
</feature>
<feature type="transmembrane region" description="Helical" evidence="2">
    <location>
        <begin position="21"/>
        <end position="42"/>
    </location>
</feature>
<dbReference type="OrthoDB" id="205869at2157"/>
<evidence type="ECO:0000313" key="4">
    <source>
        <dbReference type="EMBL" id="SFS54646.1"/>
    </source>
</evidence>
<feature type="transmembrane region" description="Helical" evidence="2">
    <location>
        <begin position="250"/>
        <end position="273"/>
    </location>
</feature>
<dbReference type="InterPro" id="IPR057169">
    <property type="entry name" value="DUF7847"/>
</dbReference>
<dbReference type="RefSeq" id="WP_139231156.1">
    <property type="nucleotide sequence ID" value="NZ_FOZS01000001.1"/>
</dbReference>
<feature type="transmembrane region" description="Helical" evidence="2">
    <location>
        <begin position="69"/>
        <end position="90"/>
    </location>
</feature>
<keyword evidence="2" id="KW-0812">Transmembrane</keyword>
<gene>
    <name evidence="4" type="ORF">SAMN04488556_1448</name>
</gene>
<organism evidence="4 5">
    <name type="scientific">Halostagnicola kamekurae</name>
    <dbReference type="NCBI Taxonomy" id="619731"/>
    <lineage>
        <taxon>Archaea</taxon>
        <taxon>Methanobacteriati</taxon>
        <taxon>Methanobacteriota</taxon>
        <taxon>Stenosarchaea group</taxon>
        <taxon>Halobacteria</taxon>
        <taxon>Halobacteriales</taxon>
        <taxon>Natrialbaceae</taxon>
        <taxon>Halostagnicola</taxon>
    </lineage>
</organism>
<evidence type="ECO:0000256" key="1">
    <source>
        <dbReference type="SAM" id="MobiDB-lite"/>
    </source>
</evidence>
<proteinExistence type="predicted"/>
<reference evidence="5" key="1">
    <citation type="submission" date="2016-10" db="EMBL/GenBank/DDBJ databases">
        <authorList>
            <person name="Varghese N."/>
            <person name="Submissions S."/>
        </authorList>
    </citation>
    <scope>NUCLEOTIDE SEQUENCE [LARGE SCALE GENOMIC DNA]</scope>
    <source>
        <strain evidence="5">DSM 22427</strain>
    </source>
</reference>
<dbReference type="AlphaFoldDB" id="A0A1I6QQA5"/>
<keyword evidence="2" id="KW-1133">Transmembrane helix</keyword>
<feature type="domain" description="DUF7847" evidence="3">
    <location>
        <begin position="3"/>
        <end position="274"/>
    </location>
</feature>
<feature type="transmembrane region" description="Helical" evidence="2">
    <location>
        <begin position="222"/>
        <end position="244"/>
    </location>
</feature>
<dbReference type="EMBL" id="FOZS01000001">
    <property type="protein sequence ID" value="SFS54646.1"/>
    <property type="molecule type" value="Genomic_DNA"/>
</dbReference>
<sequence>MTLRVRTALKNGLRRAFTRNGLLLVGVYLVVNLLQGGLVYAVTTTVVPLGPPTIPGETGGVSPTPGSQLPALVSLQAALLVSFTGGLLTIPIQVIAHRTFVSEWTDQIPDEFIFHRLGWTTLNSFVGSWLVSLSFLIVAGLCVGVGFWGLFSVAVPSTTAFLLGDWLGRLLLAVFGLVLLVPSVLLGVSLIFVGQEIAVRDKNVISALASSWRLTRGHRLRLLMLAVLPMILQLVVSYGLFAVLPPLPAQFIALIETGVVNLVVLAIMARAYVQTEDDDGGPSQQTGVLSDVLLGPS</sequence>
<accession>A0A1I6QQA5</accession>
<dbReference type="Pfam" id="PF25231">
    <property type="entry name" value="DUF7847"/>
    <property type="match status" value="1"/>
</dbReference>
<evidence type="ECO:0000313" key="5">
    <source>
        <dbReference type="Proteomes" id="UP000199199"/>
    </source>
</evidence>
<evidence type="ECO:0000256" key="2">
    <source>
        <dbReference type="SAM" id="Phobius"/>
    </source>
</evidence>
<keyword evidence="5" id="KW-1185">Reference proteome</keyword>
<feature type="region of interest" description="Disordered" evidence="1">
    <location>
        <begin position="276"/>
        <end position="297"/>
    </location>
</feature>
<keyword evidence="2" id="KW-0472">Membrane</keyword>
<name>A0A1I6QQA5_9EURY</name>